<accession>L5LYW7</accession>
<keyword evidence="2" id="KW-1185">Reference proteome</keyword>
<dbReference type="InterPro" id="IPR009078">
    <property type="entry name" value="Ferritin-like_SF"/>
</dbReference>
<evidence type="ECO:0000313" key="1">
    <source>
        <dbReference type="EMBL" id="ELK30658.1"/>
    </source>
</evidence>
<organism evidence="1 2">
    <name type="scientific">Myotis davidii</name>
    <name type="common">David's myotis</name>
    <dbReference type="NCBI Taxonomy" id="225400"/>
    <lineage>
        <taxon>Eukaryota</taxon>
        <taxon>Metazoa</taxon>
        <taxon>Chordata</taxon>
        <taxon>Craniata</taxon>
        <taxon>Vertebrata</taxon>
        <taxon>Euteleostomi</taxon>
        <taxon>Mammalia</taxon>
        <taxon>Eutheria</taxon>
        <taxon>Laurasiatheria</taxon>
        <taxon>Chiroptera</taxon>
        <taxon>Yangochiroptera</taxon>
        <taxon>Vespertilionidae</taxon>
        <taxon>Myotis</taxon>
    </lineage>
</organism>
<sequence length="102" mass="10830">MAAGPALGRNLSQALLELQALGSTRSAQTLSSDFLENHVLGEQVKLIKKMGDTWLTPQAGPPPGWAGWVSLRKAHPQARLGAFGAHRPLRGPSAFPCCLAFT</sequence>
<gene>
    <name evidence="1" type="ORF">MDA_GLEAN10006733</name>
</gene>
<proteinExistence type="predicted"/>
<dbReference type="SUPFAM" id="SSF47240">
    <property type="entry name" value="Ferritin-like"/>
    <property type="match status" value="1"/>
</dbReference>
<dbReference type="Proteomes" id="UP000010556">
    <property type="component" value="Unassembled WGS sequence"/>
</dbReference>
<evidence type="ECO:0000313" key="2">
    <source>
        <dbReference type="Proteomes" id="UP000010556"/>
    </source>
</evidence>
<protein>
    <submittedName>
        <fullName evidence="1">Ferritin light chain 1</fullName>
    </submittedName>
</protein>
<name>L5LYW7_MYODS</name>
<dbReference type="EMBL" id="KB106698">
    <property type="protein sequence ID" value="ELK30658.1"/>
    <property type="molecule type" value="Genomic_DNA"/>
</dbReference>
<reference evidence="2" key="1">
    <citation type="journal article" date="2013" name="Science">
        <title>Comparative analysis of bat genomes provides insight into the evolution of flight and immunity.</title>
        <authorList>
            <person name="Zhang G."/>
            <person name="Cowled C."/>
            <person name="Shi Z."/>
            <person name="Huang Z."/>
            <person name="Bishop-Lilly K.A."/>
            <person name="Fang X."/>
            <person name="Wynne J.W."/>
            <person name="Xiong Z."/>
            <person name="Baker M.L."/>
            <person name="Zhao W."/>
            <person name="Tachedjian M."/>
            <person name="Zhu Y."/>
            <person name="Zhou P."/>
            <person name="Jiang X."/>
            <person name="Ng J."/>
            <person name="Yang L."/>
            <person name="Wu L."/>
            <person name="Xiao J."/>
            <person name="Feng Y."/>
            <person name="Chen Y."/>
            <person name="Sun X."/>
            <person name="Zhang Y."/>
            <person name="Marsh G.A."/>
            <person name="Crameri G."/>
            <person name="Broder C.C."/>
            <person name="Frey K.G."/>
            <person name="Wang L.F."/>
            <person name="Wang J."/>
        </authorList>
    </citation>
    <scope>NUCLEOTIDE SEQUENCE [LARGE SCALE GENOMIC DNA]</scope>
</reference>
<dbReference type="AlphaFoldDB" id="L5LYW7"/>
<dbReference type="Gene3D" id="1.20.1260.10">
    <property type="match status" value="1"/>
</dbReference>
<dbReference type="InterPro" id="IPR012347">
    <property type="entry name" value="Ferritin-like"/>
</dbReference>